<reference evidence="5" key="1">
    <citation type="submission" date="2020-10" db="EMBL/GenBank/DDBJ databases">
        <authorList>
            <person name="Gilroy R."/>
        </authorList>
    </citation>
    <scope>NUCLEOTIDE SEQUENCE</scope>
    <source>
        <strain evidence="5">ChiHcec3-11533</strain>
    </source>
</reference>
<dbReference type="AlphaFoldDB" id="A0A9D1IC89"/>
<comment type="function">
    <text evidence="3">Involved in the biosynthesis of the chorismate, which leads to the biosynthesis of aromatic amino acids. Catalyzes the reversible NADPH linked reduction of 3-dehydroshikimate (DHSA) to yield shikimate (SA).</text>
</comment>
<sequence length="269" mass="29191">MEFYGLIGEKLGHSLSPQIHQMYFSLTGKEGAYRLLEIPPEKLSLLPEAIRLFRFRGLNVTIPYKQAILPYLDEIDPLAREAGAVNTLCLQGDRLVGYNTDVLGLSRALLRMGVSLSGAKATVLGSGGAAKAAVLVLLKGGAREITVVSRQPEGRTHPDPRVRFSGYDAPLAGDLLINATPVGMFPHAGYTPVGAEVLSRFDALMDLIYNPEETEFLRLGREMGKNVSNGLYMLIEQALASEEIWQGEPVPEGICEAIGRALREGGLSR</sequence>
<protein>
    <recommendedName>
        <fullName evidence="3">Shikimate dehydrogenase (NADP(+))</fullName>
        <shortName evidence="3">SDH</shortName>
        <ecNumber evidence="3">1.1.1.25</ecNumber>
    </recommendedName>
</protein>
<evidence type="ECO:0000313" key="6">
    <source>
        <dbReference type="Proteomes" id="UP000824072"/>
    </source>
</evidence>
<feature type="active site" description="Proton acceptor" evidence="3">
    <location>
        <position position="65"/>
    </location>
</feature>
<dbReference type="Proteomes" id="UP000824072">
    <property type="component" value="Unassembled WGS sequence"/>
</dbReference>
<keyword evidence="3" id="KW-0521">NADP</keyword>
<dbReference type="GO" id="GO:0050661">
    <property type="term" value="F:NADP binding"/>
    <property type="evidence" value="ECO:0007669"/>
    <property type="project" value="TreeGrafter"/>
</dbReference>
<dbReference type="GO" id="GO:0009423">
    <property type="term" value="P:chorismate biosynthetic process"/>
    <property type="evidence" value="ECO:0007669"/>
    <property type="project" value="UniProtKB-UniRule"/>
</dbReference>
<accession>A0A9D1IC89</accession>
<dbReference type="SUPFAM" id="SSF51735">
    <property type="entry name" value="NAD(P)-binding Rossmann-fold domains"/>
    <property type="match status" value="1"/>
</dbReference>
<dbReference type="InterPro" id="IPR022893">
    <property type="entry name" value="Shikimate_DH_fam"/>
</dbReference>
<evidence type="ECO:0000259" key="4">
    <source>
        <dbReference type="Pfam" id="PF08501"/>
    </source>
</evidence>
<dbReference type="CDD" id="cd01065">
    <property type="entry name" value="NAD_bind_Shikimate_DH"/>
    <property type="match status" value="1"/>
</dbReference>
<dbReference type="SUPFAM" id="SSF53223">
    <property type="entry name" value="Aminoacid dehydrogenase-like, N-terminal domain"/>
    <property type="match status" value="1"/>
</dbReference>
<keyword evidence="2 3" id="KW-0057">Aromatic amino acid biosynthesis</keyword>
<evidence type="ECO:0000256" key="1">
    <source>
        <dbReference type="ARBA" id="ARBA00004871"/>
    </source>
</evidence>
<feature type="binding site" evidence="3">
    <location>
        <position position="61"/>
    </location>
    <ligand>
        <name>shikimate</name>
        <dbReference type="ChEBI" id="CHEBI:36208"/>
    </ligand>
</feature>
<keyword evidence="3" id="KW-0028">Amino-acid biosynthesis</keyword>
<feature type="binding site" evidence="3">
    <location>
        <position position="209"/>
    </location>
    <ligand>
        <name>shikimate</name>
        <dbReference type="ChEBI" id="CHEBI:36208"/>
    </ligand>
</feature>
<evidence type="ECO:0000313" key="5">
    <source>
        <dbReference type="EMBL" id="HIU34583.1"/>
    </source>
</evidence>
<dbReference type="EC" id="1.1.1.25" evidence="3"/>
<comment type="similarity">
    <text evidence="3">Belongs to the shikimate dehydrogenase family.</text>
</comment>
<feature type="binding site" evidence="3">
    <location>
        <position position="101"/>
    </location>
    <ligand>
        <name>shikimate</name>
        <dbReference type="ChEBI" id="CHEBI:36208"/>
    </ligand>
</feature>
<reference evidence="5" key="2">
    <citation type="journal article" date="2021" name="PeerJ">
        <title>Extensive microbial diversity within the chicken gut microbiome revealed by metagenomics and culture.</title>
        <authorList>
            <person name="Gilroy R."/>
            <person name="Ravi A."/>
            <person name="Getino M."/>
            <person name="Pursley I."/>
            <person name="Horton D.L."/>
            <person name="Alikhan N.F."/>
            <person name="Baker D."/>
            <person name="Gharbi K."/>
            <person name="Hall N."/>
            <person name="Watson M."/>
            <person name="Adriaenssens E.M."/>
            <person name="Foster-Nyarko E."/>
            <person name="Jarju S."/>
            <person name="Secka A."/>
            <person name="Antonio M."/>
            <person name="Oren A."/>
            <person name="Chaudhuri R.R."/>
            <person name="La Ragione R."/>
            <person name="Hildebrand F."/>
            <person name="Pallen M.J."/>
        </authorList>
    </citation>
    <scope>NUCLEOTIDE SEQUENCE</scope>
    <source>
        <strain evidence="5">ChiHcec3-11533</strain>
    </source>
</reference>
<comment type="pathway">
    <text evidence="1 3">Metabolic intermediate biosynthesis; chorismate biosynthesis; chorismate from D-erythrose 4-phosphate and phosphoenolpyruvate: step 4/7.</text>
</comment>
<dbReference type="GO" id="GO:0005829">
    <property type="term" value="C:cytosol"/>
    <property type="evidence" value="ECO:0007669"/>
    <property type="project" value="TreeGrafter"/>
</dbReference>
<feature type="domain" description="Shikimate dehydrogenase substrate binding N-terminal" evidence="4">
    <location>
        <begin position="6"/>
        <end position="88"/>
    </location>
</feature>
<dbReference type="GO" id="GO:0009073">
    <property type="term" value="P:aromatic amino acid family biosynthetic process"/>
    <property type="evidence" value="ECO:0007669"/>
    <property type="project" value="UniProtKB-KW"/>
</dbReference>
<dbReference type="HAMAP" id="MF_00222">
    <property type="entry name" value="Shikimate_DH_AroE"/>
    <property type="match status" value="1"/>
</dbReference>
<comment type="subunit">
    <text evidence="3">Homodimer.</text>
</comment>
<comment type="caution">
    <text evidence="3">Lacks conserved residue(s) required for the propagation of feature annotation.</text>
</comment>
<comment type="catalytic activity">
    <reaction evidence="3">
        <text>shikimate + NADP(+) = 3-dehydroshikimate + NADPH + H(+)</text>
        <dbReference type="Rhea" id="RHEA:17737"/>
        <dbReference type="ChEBI" id="CHEBI:15378"/>
        <dbReference type="ChEBI" id="CHEBI:16630"/>
        <dbReference type="ChEBI" id="CHEBI:36208"/>
        <dbReference type="ChEBI" id="CHEBI:57783"/>
        <dbReference type="ChEBI" id="CHEBI:58349"/>
        <dbReference type="EC" id="1.1.1.25"/>
    </reaction>
</comment>
<dbReference type="GO" id="GO:0004764">
    <property type="term" value="F:shikimate 3-dehydrogenase (NADP+) activity"/>
    <property type="evidence" value="ECO:0007669"/>
    <property type="project" value="UniProtKB-UniRule"/>
</dbReference>
<dbReference type="EMBL" id="DVMU01000186">
    <property type="protein sequence ID" value="HIU34583.1"/>
    <property type="molecule type" value="Genomic_DNA"/>
</dbReference>
<dbReference type="PANTHER" id="PTHR21089:SF1">
    <property type="entry name" value="BIFUNCTIONAL 3-DEHYDROQUINATE DEHYDRATASE_SHIKIMATE DEHYDROGENASE, CHLOROPLASTIC"/>
    <property type="match status" value="1"/>
</dbReference>
<comment type="caution">
    <text evidence="5">The sequence shown here is derived from an EMBL/GenBank/DDBJ whole genome shotgun (WGS) entry which is preliminary data.</text>
</comment>
<name>A0A9D1IC89_9FIRM</name>
<dbReference type="Gene3D" id="3.40.50.720">
    <property type="entry name" value="NAD(P)-binding Rossmann-like Domain"/>
    <property type="match status" value="1"/>
</dbReference>
<feature type="binding site" evidence="3">
    <location>
        <begin position="14"/>
        <end position="16"/>
    </location>
    <ligand>
        <name>shikimate</name>
        <dbReference type="ChEBI" id="CHEBI:36208"/>
    </ligand>
</feature>
<feature type="binding site" evidence="3">
    <location>
        <position position="207"/>
    </location>
    <ligand>
        <name>NADP(+)</name>
        <dbReference type="ChEBI" id="CHEBI:58349"/>
    </ligand>
</feature>
<organism evidence="5 6">
    <name type="scientific">Candidatus Pullichristensenella excrementigallinarum</name>
    <dbReference type="NCBI Taxonomy" id="2840907"/>
    <lineage>
        <taxon>Bacteria</taxon>
        <taxon>Bacillati</taxon>
        <taxon>Bacillota</taxon>
        <taxon>Clostridia</taxon>
        <taxon>Candidatus Pullichristensenella</taxon>
    </lineage>
</organism>
<feature type="binding site" evidence="3">
    <location>
        <position position="237"/>
    </location>
    <ligand>
        <name>shikimate</name>
        <dbReference type="ChEBI" id="CHEBI:36208"/>
    </ligand>
</feature>
<keyword evidence="3" id="KW-0560">Oxidoreductase</keyword>
<dbReference type="InterPro" id="IPR013708">
    <property type="entry name" value="Shikimate_DH-bd_N"/>
</dbReference>
<evidence type="ECO:0000256" key="2">
    <source>
        <dbReference type="ARBA" id="ARBA00023141"/>
    </source>
</evidence>
<proteinExistence type="inferred from homology"/>
<dbReference type="PANTHER" id="PTHR21089">
    <property type="entry name" value="SHIKIMATE DEHYDROGENASE"/>
    <property type="match status" value="1"/>
</dbReference>
<feature type="binding site" evidence="3">
    <location>
        <position position="86"/>
    </location>
    <ligand>
        <name>shikimate</name>
        <dbReference type="ChEBI" id="CHEBI:36208"/>
    </ligand>
</feature>
<feature type="binding site" evidence="3">
    <location>
        <begin position="125"/>
        <end position="129"/>
    </location>
    <ligand>
        <name>NADP(+)</name>
        <dbReference type="ChEBI" id="CHEBI:58349"/>
    </ligand>
</feature>
<dbReference type="InterPro" id="IPR036291">
    <property type="entry name" value="NAD(P)-bd_dom_sf"/>
</dbReference>
<feature type="binding site" evidence="3">
    <location>
        <position position="230"/>
    </location>
    <ligand>
        <name>NADP(+)</name>
        <dbReference type="ChEBI" id="CHEBI:58349"/>
    </ligand>
</feature>
<dbReference type="Pfam" id="PF08501">
    <property type="entry name" value="Shikimate_dh_N"/>
    <property type="match status" value="1"/>
</dbReference>
<dbReference type="InterPro" id="IPR046346">
    <property type="entry name" value="Aminoacid_DH-like_N_sf"/>
</dbReference>
<evidence type="ECO:0000256" key="3">
    <source>
        <dbReference type="HAMAP-Rule" id="MF_00222"/>
    </source>
</evidence>
<gene>
    <name evidence="3" type="primary">aroE</name>
    <name evidence="5" type="ORF">IAB02_08470</name>
</gene>
<dbReference type="GO" id="GO:0008652">
    <property type="term" value="P:amino acid biosynthetic process"/>
    <property type="evidence" value="ECO:0007669"/>
    <property type="project" value="UniProtKB-KW"/>
</dbReference>
<dbReference type="GO" id="GO:0019632">
    <property type="term" value="P:shikimate metabolic process"/>
    <property type="evidence" value="ECO:0007669"/>
    <property type="project" value="TreeGrafter"/>
</dbReference>
<dbReference type="Gene3D" id="3.40.50.10860">
    <property type="entry name" value="Leucine Dehydrogenase, chain A, domain 1"/>
    <property type="match status" value="1"/>
</dbReference>